<dbReference type="SUPFAM" id="SSF54523">
    <property type="entry name" value="Pili subunits"/>
    <property type="match status" value="1"/>
</dbReference>
<dbReference type="InterPro" id="IPR045584">
    <property type="entry name" value="Pilin-like"/>
</dbReference>
<name>A0A4R2L889_9GAMM</name>
<dbReference type="Proteomes" id="UP000295765">
    <property type="component" value="Unassembled WGS sequence"/>
</dbReference>
<comment type="caution">
    <text evidence="1">The sequence shown here is derived from an EMBL/GenBank/DDBJ whole genome shotgun (WGS) entry which is preliminary data.</text>
</comment>
<keyword evidence="2" id="KW-1185">Reference proteome</keyword>
<dbReference type="EMBL" id="SLWY01000015">
    <property type="protein sequence ID" value="TCO80276.1"/>
    <property type="molecule type" value="Genomic_DNA"/>
</dbReference>
<dbReference type="Pfam" id="PF16732">
    <property type="entry name" value="ComP_DUS"/>
    <property type="match status" value="1"/>
</dbReference>
<proteinExistence type="predicted"/>
<reference evidence="1 2" key="1">
    <citation type="submission" date="2019-03" db="EMBL/GenBank/DDBJ databases">
        <title>Genomic Encyclopedia of Type Strains, Phase IV (KMG-IV): sequencing the most valuable type-strain genomes for metagenomic binning, comparative biology and taxonomic classification.</title>
        <authorList>
            <person name="Goeker M."/>
        </authorList>
    </citation>
    <scope>NUCLEOTIDE SEQUENCE [LARGE SCALE GENOMIC DNA]</scope>
    <source>
        <strain evidence="1 2">DSM 25287</strain>
    </source>
</reference>
<dbReference type="InterPro" id="IPR031982">
    <property type="entry name" value="PilE-like"/>
</dbReference>
<organism evidence="1 2">
    <name type="scientific">Plasticicumulans lactativorans</name>
    <dbReference type="NCBI Taxonomy" id="1133106"/>
    <lineage>
        <taxon>Bacteria</taxon>
        <taxon>Pseudomonadati</taxon>
        <taxon>Pseudomonadota</taxon>
        <taxon>Gammaproteobacteria</taxon>
        <taxon>Candidatus Competibacteraceae</taxon>
        <taxon>Plasticicumulans</taxon>
    </lineage>
</organism>
<dbReference type="Gene3D" id="3.30.700.10">
    <property type="entry name" value="Glycoprotein, Type 4 Pilin"/>
    <property type="match status" value="1"/>
</dbReference>
<gene>
    <name evidence="1" type="ORF">EV699_11553</name>
</gene>
<dbReference type="OrthoDB" id="5296638at2"/>
<evidence type="ECO:0000313" key="1">
    <source>
        <dbReference type="EMBL" id="TCO80276.1"/>
    </source>
</evidence>
<dbReference type="AlphaFoldDB" id="A0A4R2L889"/>
<protein>
    <submittedName>
        <fullName evidence="1">Type IV pilus assembly protein PilE</fullName>
    </submittedName>
</protein>
<sequence>MVTVAIAAILAAIAYPAYTGYVQRARRADAQAALMELAGWMERRYSTNFRYDETNGGDPTLPTPSSQSVSTYYTFTVTLTPSSGRSATVPATAFTLNAARAGVQASDPCGTLTLNSQGVRGVTGAASGWSATNCWQR</sequence>
<evidence type="ECO:0000313" key="2">
    <source>
        <dbReference type="Proteomes" id="UP000295765"/>
    </source>
</evidence>
<accession>A0A4R2L889</accession>
<dbReference type="GO" id="GO:0043683">
    <property type="term" value="P:type IV pilus assembly"/>
    <property type="evidence" value="ECO:0007669"/>
    <property type="project" value="InterPro"/>
</dbReference>